<proteinExistence type="predicted"/>
<dbReference type="Proteomes" id="UP001501598">
    <property type="component" value="Unassembled WGS sequence"/>
</dbReference>
<dbReference type="InterPro" id="IPR025110">
    <property type="entry name" value="AMP-bd_C"/>
</dbReference>
<evidence type="ECO:0000259" key="1">
    <source>
        <dbReference type="Pfam" id="PF00501"/>
    </source>
</evidence>
<comment type="caution">
    <text evidence="3">The sequence shown here is derived from an EMBL/GenBank/DDBJ whole genome shotgun (WGS) entry which is preliminary data.</text>
</comment>
<dbReference type="PANTHER" id="PTHR43767">
    <property type="entry name" value="LONG-CHAIN-FATTY-ACID--COA LIGASE"/>
    <property type="match status" value="1"/>
</dbReference>
<keyword evidence="3" id="KW-0436">Ligase</keyword>
<dbReference type="InterPro" id="IPR050237">
    <property type="entry name" value="ATP-dep_AMP-bd_enzyme"/>
</dbReference>
<dbReference type="EMBL" id="BAABGT010000034">
    <property type="protein sequence ID" value="GAA4547187.1"/>
    <property type="molecule type" value="Genomic_DNA"/>
</dbReference>
<feature type="domain" description="AMP-dependent synthetase/ligase" evidence="1">
    <location>
        <begin position="35"/>
        <end position="408"/>
    </location>
</feature>
<dbReference type="InterPro" id="IPR042099">
    <property type="entry name" value="ANL_N_sf"/>
</dbReference>
<dbReference type="InterPro" id="IPR045851">
    <property type="entry name" value="AMP-bd_C_sf"/>
</dbReference>
<reference evidence="4" key="1">
    <citation type="journal article" date="2019" name="Int. J. Syst. Evol. Microbiol.">
        <title>The Global Catalogue of Microorganisms (GCM) 10K type strain sequencing project: providing services to taxonomists for standard genome sequencing and annotation.</title>
        <authorList>
            <consortium name="The Broad Institute Genomics Platform"/>
            <consortium name="The Broad Institute Genome Sequencing Center for Infectious Disease"/>
            <person name="Wu L."/>
            <person name="Ma J."/>
        </authorList>
    </citation>
    <scope>NUCLEOTIDE SEQUENCE [LARGE SCALE GENOMIC DNA]</scope>
    <source>
        <strain evidence="4">JCM 17906</strain>
    </source>
</reference>
<dbReference type="Gene3D" id="3.40.50.12780">
    <property type="entry name" value="N-terminal domain of ligase-like"/>
    <property type="match status" value="1"/>
</dbReference>
<feature type="domain" description="AMP-binding enzyme C-terminal" evidence="2">
    <location>
        <begin position="462"/>
        <end position="537"/>
    </location>
</feature>
<sequence>MAGPVDQRVVRYDPERVARNLASGEWSAVPLARRFQDVARRFPDRPAVVDRVGSVTYEELDRRTDLVAAGLLGSGLAPGDPVLFQVWNGIPGVVAWYGVLKAGAIPVATLPAHRSHEIDHIARLVGAVGHVVDDSRHARFDLVAFARERAAARPTPTHLYVTDSDRADVAGASLLEALGADIDPAEARAAVDAVQERIGPEQVAVHQLSGGTTGVPKVIPRLHGEYWNNGLAWARALGRTEHSVVAHAGPFVHNAGISCGLHSAHAVGGCIVLPQADRDPVLRMMAEHRVDDTLLGQGMFHWILGEDYPAAAEHLRTVVLSGAKVPAEVFARVESLGARVGQTFGMGEGMFTLTPLDGPRHLRATTVGPPLTPGDEARVLEPGTEVEVTDGEVGELVCRGWYTIPGYFAAPDHNATAFTSDGFYRTGDLARVHAHDGQRYLSIEGRIKDLINRGGEKVNAEELESLLLRHPAISEAAVVAMPDPVMGERVCAYVVSVDPALGVPELQVHLDALGVAKYKWPERVEHIDALPRTLVGKLDKKALRADIVLRSDPHPALARGALPDRSDRPIERDG</sequence>
<dbReference type="InterPro" id="IPR000873">
    <property type="entry name" value="AMP-dep_synth/lig_dom"/>
</dbReference>
<dbReference type="GO" id="GO:0016874">
    <property type="term" value="F:ligase activity"/>
    <property type="evidence" value="ECO:0007669"/>
    <property type="project" value="UniProtKB-KW"/>
</dbReference>
<dbReference type="SUPFAM" id="SSF56801">
    <property type="entry name" value="Acetyl-CoA synthetase-like"/>
    <property type="match status" value="1"/>
</dbReference>
<dbReference type="Pfam" id="PF00501">
    <property type="entry name" value="AMP-binding"/>
    <property type="match status" value="1"/>
</dbReference>
<dbReference type="PANTHER" id="PTHR43767:SF1">
    <property type="entry name" value="NONRIBOSOMAL PEPTIDE SYNTHASE PES1 (EUROFUNG)-RELATED"/>
    <property type="match status" value="1"/>
</dbReference>
<evidence type="ECO:0000313" key="4">
    <source>
        <dbReference type="Proteomes" id="UP001501598"/>
    </source>
</evidence>
<keyword evidence="4" id="KW-1185">Reference proteome</keyword>
<dbReference type="Pfam" id="PF13193">
    <property type="entry name" value="AMP-binding_C"/>
    <property type="match status" value="1"/>
</dbReference>
<evidence type="ECO:0000313" key="3">
    <source>
        <dbReference type="EMBL" id="GAA4547187.1"/>
    </source>
</evidence>
<accession>A0ABP8RU13</accession>
<evidence type="ECO:0000259" key="2">
    <source>
        <dbReference type="Pfam" id="PF13193"/>
    </source>
</evidence>
<dbReference type="RefSeq" id="WP_345418038.1">
    <property type="nucleotide sequence ID" value="NZ_BAABGT010000034.1"/>
</dbReference>
<organism evidence="3 4">
    <name type="scientific">Pseudonocardia xishanensis</name>
    <dbReference type="NCBI Taxonomy" id="630995"/>
    <lineage>
        <taxon>Bacteria</taxon>
        <taxon>Bacillati</taxon>
        <taxon>Actinomycetota</taxon>
        <taxon>Actinomycetes</taxon>
        <taxon>Pseudonocardiales</taxon>
        <taxon>Pseudonocardiaceae</taxon>
        <taxon>Pseudonocardia</taxon>
    </lineage>
</organism>
<name>A0ABP8RU13_9PSEU</name>
<dbReference type="Gene3D" id="3.30.300.30">
    <property type="match status" value="1"/>
</dbReference>
<protein>
    <submittedName>
        <fullName evidence="3">Pyochelin biosynthesis salicyl-AMP ligase PchD</fullName>
    </submittedName>
</protein>
<gene>
    <name evidence="3" type="primary">pchD_2</name>
    <name evidence="3" type="ORF">GCM10023175_30990</name>
</gene>